<evidence type="ECO:0000313" key="5">
    <source>
        <dbReference type="EMBL" id="CAE8733812.1"/>
    </source>
</evidence>
<feature type="region of interest" description="Disordered" evidence="4">
    <location>
        <begin position="1"/>
        <end position="42"/>
    </location>
</feature>
<evidence type="ECO:0000256" key="4">
    <source>
        <dbReference type="SAM" id="MobiDB-lite"/>
    </source>
</evidence>
<gene>
    <name evidence="5" type="ORF">PGLA2088_LOCUS47001</name>
</gene>
<evidence type="ECO:0000313" key="6">
    <source>
        <dbReference type="Proteomes" id="UP000626109"/>
    </source>
</evidence>
<dbReference type="GO" id="GO:0005856">
    <property type="term" value="C:cytoskeleton"/>
    <property type="evidence" value="ECO:0007669"/>
    <property type="project" value="UniProtKB-SubCell"/>
</dbReference>
<proteinExistence type="predicted"/>
<feature type="region of interest" description="Disordered" evidence="4">
    <location>
        <begin position="158"/>
        <end position="197"/>
    </location>
</feature>
<dbReference type="InterPro" id="IPR052410">
    <property type="entry name" value="DRC5"/>
</dbReference>
<name>A0A813LMX5_POLGL</name>
<dbReference type="Gene3D" id="3.80.10.10">
    <property type="entry name" value="Ribonuclease Inhibitor"/>
    <property type="match status" value="1"/>
</dbReference>
<organism evidence="5 6">
    <name type="scientific">Polarella glacialis</name>
    <name type="common">Dinoflagellate</name>
    <dbReference type="NCBI Taxonomy" id="89957"/>
    <lineage>
        <taxon>Eukaryota</taxon>
        <taxon>Sar</taxon>
        <taxon>Alveolata</taxon>
        <taxon>Dinophyceae</taxon>
        <taxon>Suessiales</taxon>
        <taxon>Suessiaceae</taxon>
        <taxon>Polarella</taxon>
    </lineage>
</organism>
<dbReference type="EMBL" id="CAJNNW010036382">
    <property type="protein sequence ID" value="CAE8733812.1"/>
    <property type="molecule type" value="Genomic_DNA"/>
</dbReference>
<protein>
    <submittedName>
        <fullName evidence="5">Uncharacterized protein</fullName>
    </submittedName>
</protein>
<feature type="compositionally biased region" description="Low complexity" evidence="4">
    <location>
        <begin position="170"/>
        <end position="184"/>
    </location>
</feature>
<evidence type="ECO:0000256" key="1">
    <source>
        <dbReference type="ARBA" id="ARBA00004245"/>
    </source>
</evidence>
<sequence length="1535" mass="169015">VVQEESPASPESQTLSRSQSRQERRPSSSGSPTFSKKLSIRKTSLDLERTTIVLKRSGSDDDEFPDEFPESEHMSLRTPLRHHASMRSVPSIDSLMSPKRPHGRTRSLTQVLAEALSPGTPPLSGGRFISEAPSFALDRSLELRTRLVAPVPLAPWMPRYTSTMPGNTQSRGFSKSSGSSTPASHPMHTPTSFSSGLPEHRILLRDVTQTAVEKIGVQRRQSRIDKKIDSMCSGEQVEGMRRFIRQCHDGDAALNSCLKPFDPSGPLAAPRRVAAIRQQHLPVGANDSADVARVYAVEAFKRNRLPNVPKCLQPMVLRPQGADASDPPPVRLDIRNLNLVDDEAVPLVAGLREESCHFEALLLGGNPRLSDVFHEPLLRLASEHPKCMKEIDLSGARGMGDRSLSLLAEALPRAFRDLRVLRFEGIVCLESSFLLLAESMKGLIRLEELGLANMQIGRISQRTACAVAELVLGLPGLSILDLSSNFFAIEGCKMLARSLGEHANLSKLDLSHNAGGFVLYDTPGGSAPFEYGGGVSVFNPLSLICEGVAFAQNLKVLSLSQCQLNFDEDFILEDALQSKRGVPMEELDLSGNPFQGAMGTRCLLRIAVRQLHLWRLDLFEIREAPQSCAALPYEQSDPTAHYNLRLDHPQHRALLRTLLRRADSLNQNPEDLFKFDDAKTGEEVLGLWQSSKQVQTQGDIEFNFRLPIDLDGDSDIHRIIRNSAHTRKMKVGLTTFTKIAKMYRSVSDSEGKRLFLQSMGSDLMLKLSHVRYLSSVDPLMRVEIVDRLMPAVQNLDRMGGFDLVMNTKGFGNSALSVGRKSILDLLLFNPACPDGAYRIDVTVPADRKLMEQIIVINQWAQARAIANGRTDMSKHGGHECIRNCLVNGSKRVWSNSDFSVPQRGEVALEYCSPFHPPETAVTAQDSTIEQIAFAIENTECNPMAKVGVLRSTIDKICLTASHCAMLIEALPSSFLTPQQLADNPQAEPTMRDTARVEAFVILYSRCVDIHGLLESVLYGIKVLTRAEVLTVCRRLGRTRTWDMPRLHLDCLIPDPRPATMTKADKLQLAAVDGDKQQPIMQGAFDERTETQFIVIEDKTGYEAAAFWISSYADLLWHFSMASLFRTMSSDDYSYYNMSAPECGQDQNASAQGPGDVPEQVVAHGAADPAELHVPSYAATASGSSSYAATARALTCRSRRAFRRQRAPPKCTGRSLAQKLPFVPTGPQFGFTMLACRNDDMSMPSPHDAAACESKRIAAPAVPCFDDVIAEHVAIMQQPSDQPPRNQRSAFGPAVSTPAVTSYCAICYAAASFSCDEDHFCSECAGNTGLWIRPFGYKEGEGAGLTEEAVAEQRHTVNASQCQMCLESFAASSVRWWVDQIYVCEGCFSDHNGVDLINPDDYEADSDGELTCDHCGWYPTLNYPCFPSTSGETLCQSCEIAEVCRRLPALKVLSASKAMKARPSKLLLLKAVLDIGPAVAQIARVQKRSSRLVEMAGLCQMLPRVLDRLFGVQISCEMFMNRLGSLLNCQNCSNLD</sequence>
<evidence type="ECO:0000256" key="2">
    <source>
        <dbReference type="ARBA" id="ARBA00022490"/>
    </source>
</evidence>
<accession>A0A813LMX5</accession>
<keyword evidence="3" id="KW-0206">Cytoskeleton</keyword>
<feature type="non-terminal residue" evidence="5">
    <location>
        <position position="1535"/>
    </location>
</feature>
<dbReference type="PANTHER" id="PTHR24107:SF2">
    <property type="entry name" value="NLR FAMILY CARD DOMAIN CONTAINING 3"/>
    <property type="match status" value="1"/>
</dbReference>
<dbReference type="PANTHER" id="PTHR24107">
    <property type="entry name" value="YNEIN REGULATORY COMPLEX SUBUNIT 5"/>
    <property type="match status" value="1"/>
</dbReference>
<dbReference type="Proteomes" id="UP000626109">
    <property type="component" value="Unassembled WGS sequence"/>
</dbReference>
<dbReference type="InterPro" id="IPR032675">
    <property type="entry name" value="LRR_dom_sf"/>
</dbReference>
<comment type="caution">
    <text evidence="5">The sequence shown here is derived from an EMBL/GenBank/DDBJ whole genome shotgun (WGS) entry which is preliminary data.</text>
</comment>
<dbReference type="SUPFAM" id="SSF52047">
    <property type="entry name" value="RNI-like"/>
    <property type="match status" value="1"/>
</dbReference>
<reference evidence="5" key="1">
    <citation type="submission" date="2021-02" db="EMBL/GenBank/DDBJ databases">
        <authorList>
            <person name="Dougan E. K."/>
            <person name="Rhodes N."/>
            <person name="Thang M."/>
            <person name="Chan C."/>
        </authorList>
    </citation>
    <scope>NUCLEOTIDE SEQUENCE</scope>
</reference>
<feature type="compositionally biased region" description="Polar residues" evidence="4">
    <location>
        <begin position="160"/>
        <end position="169"/>
    </location>
</feature>
<keyword evidence="2" id="KW-0963">Cytoplasm</keyword>
<evidence type="ECO:0000256" key="3">
    <source>
        <dbReference type="ARBA" id="ARBA00023212"/>
    </source>
</evidence>
<comment type="subcellular location">
    <subcellularLocation>
        <location evidence="1">Cytoplasm</location>
        <location evidence="1">Cytoskeleton</location>
    </subcellularLocation>
</comment>